<keyword evidence="3" id="KW-1185">Reference proteome</keyword>
<organism evidence="2 3">
    <name type="scientific">Limobrevibacterium gyesilva</name>
    <dbReference type="NCBI Taxonomy" id="2991712"/>
    <lineage>
        <taxon>Bacteria</taxon>
        <taxon>Pseudomonadati</taxon>
        <taxon>Pseudomonadota</taxon>
        <taxon>Alphaproteobacteria</taxon>
        <taxon>Acetobacterales</taxon>
        <taxon>Acetobacteraceae</taxon>
        <taxon>Limobrevibacterium</taxon>
    </lineage>
</organism>
<proteinExistence type="predicted"/>
<dbReference type="RefSeq" id="WP_264714500.1">
    <property type="nucleotide sequence ID" value="NZ_JAPDNT010000011.1"/>
</dbReference>
<reference evidence="2" key="2">
    <citation type="submission" date="2022-10" db="EMBL/GenBank/DDBJ databases">
        <authorList>
            <person name="Trinh H.N."/>
        </authorList>
    </citation>
    <scope>NUCLEOTIDE SEQUENCE</scope>
    <source>
        <strain evidence="2">RN2-1</strain>
    </source>
</reference>
<accession>A0AA41YL35</accession>
<name>A0AA41YL35_9PROT</name>
<gene>
    <name evidence="2" type="ORF">OL599_14450</name>
</gene>
<sequence length="83" mass="8718">MNGTPTPSRQDENDPDDCGGPIRPSRGKDVDVAGSAALLGMSLPMDRAGAIAADLVKLAERVLASPVQPGFEDEPADFRKAQR</sequence>
<dbReference type="AlphaFoldDB" id="A0AA41YL35"/>
<feature type="region of interest" description="Disordered" evidence="1">
    <location>
        <begin position="1"/>
        <end position="29"/>
    </location>
</feature>
<evidence type="ECO:0000313" key="2">
    <source>
        <dbReference type="EMBL" id="MCW3475776.1"/>
    </source>
</evidence>
<protein>
    <submittedName>
        <fullName evidence="2">Uncharacterized protein</fullName>
    </submittedName>
</protein>
<dbReference type="EMBL" id="JAPDNT010000011">
    <property type="protein sequence ID" value="MCW3475776.1"/>
    <property type="molecule type" value="Genomic_DNA"/>
</dbReference>
<evidence type="ECO:0000256" key="1">
    <source>
        <dbReference type="SAM" id="MobiDB-lite"/>
    </source>
</evidence>
<reference evidence="2" key="1">
    <citation type="submission" date="2022-09" db="EMBL/GenBank/DDBJ databases">
        <title>Rhodovastum sp. nov. RN2-1 isolated from soil in Seongnam, South Korea.</title>
        <authorList>
            <person name="Le N.T."/>
        </authorList>
    </citation>
    <scope>NUCLEOTIDE SEQUENCE</scope>
    <source>
        <strain evidence="2">RN2-1</strain>
    </source>
</reference>
<dbReference type="Proteomes" id="UP001165679">
    <property type="component" value="Unassembled WGS sequence"/>
</dbReference>
<evidence type="ECO:0000313" key="3">
    <source>
        <dbReference type="Proteomes" id="UP001165679"/>
    </source>
</evidence>
<comment type="caution">
    <text evidence="2">The sequence shown here is derived from an EMBL/GenBank/DDBJ whole genome shotgun (WGS) entry which is preliminary data.</text>
</comment>